<sequence length="128" mass="14989">MKLIVDANIVFSAILNTNGKIGDLLINSNKYFTFIAPDFLRIEIKKHHLKIIKISGLTLEQVQEAEFQIYKDITFISEEQIKVSTWIAAEKLVFDIDPKDITYGFLEIFCNNLFYFISFFFRPNTRHC</sequence>
<feature type="domain" description="PIN" evidence="1">
    <location>
        <begin position="4"/>
        <end position="103"/>
    </location>
</feature>
<evidence type="ECO:0000259" key="1">
    <source>
        <dbReference type="Pfam" id="PF10130"/>
    </source>
</evidence>
<dbReference type="InterPro" id="IPR002716">
    <property type="entry name" value="PIN_dom"/>
</dbReference>
<keyword evidence="3" id="KW-1185">Reference proteome</keyword>
<evidence type="ECO:0000313" key="2">
    <source>
        <dbReference type="EMBL" id="MVN23424.1"/>
    </source>
</evidence>
<organism evidence="2 3">
    <name type="scientific">Mucilaginibacter arboris</name>
    <dbReference type="NCBI Taxonomy" id="2682090"/>
    <lineage>
        <taxon>Bacteria</taxon>
        <taxon>Pseudomonadati</taxon>
        <taxon>Bacteroidota</taxon>
        <taxon>Sphingobacteriia</taxon>
        <taxon>Sphingobacteriales</taxon>
        <taxon>Sphingobacteriaceae</taxon>
        <taxon>Mucilaginibacter</taxon>
    </lineage>
</organism>
<reference evidence="2 3" key="1">
    <citation type="submission" date="2019-12" db="EMBL/GenBank/DDBJ databases">
        <title>Mucilaginibacter sp. HMF7410 genome sequencing and assembly.</title>
        <authorList>
            <person name="Kang H."/>
            <person name="Cha I."/>
            <person name="Kim H."/>
            <person name="Joh K."/>
        </authorList>
    </citation>
    <scope>NUCLEOTIDE SEQUENCE [LARGE SCALE GENOMIC DNA]</scope>
    <source>
        <strain evidence="2 3">HMF7410</strain>
    </source>
</reference>
<dbReference type="RefSeq" id="WP_157569642.1">
    <property type="nucleotide sequence ID" value="NZ_WPIK01000025.1"/>
</dbReference>
<dbReference type="EMBL" id="WPIK01000025">
    <property type="protein sequence ID" value="MVN23424.1"/>
    <property type="molecule type" value="Genomic_DNA"/>
</dbReference>
<comment type="caution">
    <text evidence="2">The sequence shown here is derived from an EMBL/GenBank/DDBJ whole genome shotgun (WGS) entry which is preliminary data.</text>
</comment>
<accession>A0A7K1T1J5</accession>
<name>A0A7K1T1J5_9SPHI</name>
<dbReference type="Pfam" id="PF10130">
    <property type="entry name" value="PIN_2"/>
    <property type="match status" value="1"/>
</dbReference>
<dbReference type="AlphaFoldDB" id="A0A7K1T1J5"/>
<dbReference type="Proteomes" id="UP000462014">
    <property type="component" value="Unassembled WGS sequence"/>
</dbReference>
<protein>
    <recommendedName>
        <fullName evidence="1">PIN domain-containing protein</fullName>
    </recommendedName>
</protein>
<proteinExistence type="predicted"/>
<evidence type="ECO:0000313" key="3">
    <source>
        <dbReference type="Proteomes" id="UP000462014"/>
    </source>
</evidence>
<gene>
    <name evidence="2" type="ORF">GO621_18020</name>
</gene>